<comment type="caution">
    <text evidence="1">The sequence shown here is derived from an EMBL/GenBank/DDBJ whole genome shotgun (WGS) entry which is preliminary data.</text>
</comment>
<dbReference type="InterPro" id="IPR009387">
    <property type="entry name" value="HigB-2"/>
</dbReference>
<sequence>MMMQLSREFVYVDEFDSRTKKLGFTSADYYNMEQILLLEPKKGAVMPYTNGLRKLRYSPTHSNAGKSGGCRIFYVDIESHHLIILVTLINKREADNLSDAECMYLGKFVSKLKELYIG</sequence>
<dbReference type="RefSeq" id="WP_185426323.1">
    <property type="nucleotide sequence ID" value="NZ_JAARRL010000016.1"/>
</dbReference>
<accession>A0A841Z546</accession>
<dbReference type="Proteomes" id="UP000564536">
    <property type="component" value="Unassembled WGS sequence"/>
</dbReference>
<organism evidence="1 2">
    <name type="scientific">Listeria weihenstephanensis</name>
    <dbReference type="NCBI Taxonomy" id="1006155"/>
    <lineage>
        <taxon>Bacteria</taxon>
        <taxon>Bacillati</taxon>
        <taxon>Bacillota</taxon>
        <taxon>Bacilli</taxon>
        <taxon>Bacillales</taxon>
        <taxon>Listeriaceae</taxon>
        <taxon>Listeria</taxon>
    </lineage>
</organism>
<reference evidence="1 2" key="1">
    <citation type="submission" date="2020-03" db="EMBL/GenBank/DDBJ databases">
        <title>Soil Listeria distribution.</title>
        <authorList>
            <person name="Liao J."/>
            <person name="Wiedmann M."/>
        </authorList>
    </citation>
    <scope>NUCLEOTIDE SEQUENCE [LARGE SCALE GENOMIC DNA]</scope>
    <source>
        <strain evidence="1 2">FSL L7-1523</strain>
    </source>
</reference>
<name>A0A841Z546_9LIST</name>
<dbReference type="EMBL" id="JAARRL010000016">
    <property type="protein sequence ID" value="MBC1501061.1"/>
    <property type="molecule type" value="Genomic_DNA"/>
</dbReference>
<dbReference type="AlphaFoldDB" id="A0A841Z546"/>
<evidence type="ECO:0000313" key="2">
    <source>
        <dbReference type="Proteomes" id="UP000564536"/>
    </source>
</evidence>
<proteinExistence type="predicted"/>
<dbReference type="PIRSF" id="PIRSF039032">
    <property type="entry name" value="HigB-2"/>
    <property type="match status" value="1"/>
</dbReference>
<gene>
    <name evidence="1" type="ORF">HB943_10645</name>
</gene>
<protein>
    <submittedName>
        <fullName evidence="1">Addiction module toxin RelE</fullName>
    </submittedName>
</protein>
<evidence type="ECO:0000313" key="1">
    <source>
        <dbReference type="EMBL" id="MBC1501061.1"/>
    </source>
</evidence>